<keyword evidence="6 7" id="KW-0694">RNA-binding</keyword>
<dbReference type="PROSITE" id="PS00648">
    <property type="entry name" value="RIBONUCLEASE_P"/>
    <property type="match status" value="1"/>
</dbReference>
<dbReference type="GO" id="GO:0004526">
    <property type="term" value="F:ribonuclease P activity"/>
    <property type="evidence" value="ECO:0007669"/>
    <property type="project" value="UniProtKB-UniRule"/>
</dbReference>
<evidence type="ECO:0000256" key="5">
    <source>
        <dbReference type="ARBA" id="ARBA00022801"/>
    </source>
</evidence>
<dbReference type="PANTHER" id="PTHR33992:SF1">
    <property type="entry name" value="RIBONUCLEASE P PROTEIN COMPONENT"/>
    <property type="match status" value="1"/>
</dbReference>
<dbReference type="Pfam" id="PF00825">
    <property type="entry name" value="Ribonuclease_P"/>
    <property type="match status" value="1"/>
</dbReference>
<dbReference type="GO" id="GO:0001682">
    <property type="term" value="P:tRNA 5'-leader removal"/>
    <property type="evidence" value="ECO:0007669"/>
    <property type="project" value="UniProtKB-UniRule"/>
</dbReference>
<dbReference type="EC" id="3.1.26.5" evidence="7 8"/>
<evidence type="ECO:0000256" key="6">
    <source>
        <dbReference type="ARBA" id="ARBA00022884"/>
    </source>
</evidence>
<evidence type="ECO:0000313" key="10">
    <source>
        <dbReference type="Proteomes" id="UP000824205"/>
    </source>
</evidence>
<comment type="catalytic activity">
    <reaction evidence="7">
        <text>Endonucleolytic cleavage of RNA, removing 5'-extranucleotides from tRNA precursor.</text>
        <dbReference type="EC" id="3.1.26.5"/>
    </reaction>
</comment>
<dbReference type="Proteomes" id="UP000824205">
    <property type="component" value="Unassembled WGS sequence"/>
</dbReference>
<proteinExistence type="inferred from homology"/>
<evidence type="ECO:0000256" key="7">
    <source>
        <dbReference type="HAMAP-Rule" id="MF_00227"/>
    </source>
</evidence>
<reference evidence="9" key="1">
    <citation type="journal article" date="2021" name="PeerJ">
        <title>Extensive microbial diversity within the chicken gut microbiome revealed by metagenomics and culture.</title>
        <authorList>
            <person name="Gilroy R."/>
            <person name="Ravi A."/>
            <person name="Getino M."/>
            <person name="Pursley I."/>
            <person name="Horton D.L."/>
            <person name="Alikhan N.F."/>
            <person name="Baker D."/>
            <person name="Gharbi K."/>
            <person name="Hall N."/>
            <person name="Watson M."/>
            <person name="Adriaenssens E.M."/>
            <person name="Foster-Nyarko E."/>
            <person name="Jarju S."/>
            <person name="Secka A."/>
            <person name="Antonio M."/>
            <person name="Oren A."/>
            <person name="Chaudhuri R.R."/>
            <person name="La Ragione R."/>
            <person name="Hildebrand F."/>
            <person name="Pallen M.J."/>
        </authorList>
    </citation>
    <scope>NUCLEOTIDE SEQUENCE</scope>
    <source>
        <strain evidence="9">421</strain>
    </source>
</reference>
<comment type="subunit">
    <text evidence="7">Consists of a catalytic RNA component (M1 or rnpB) and a protein subunit.</text>
</comment>
<keyword evidence="2 7" id="KW-0819">tRNA processing</keyword>
<organism evidence="9 10">
    <name type="scientific">Candidatus Eubacterium faecipullorum</name>
    <dbReference type="NCBI Taxonomy" id="2838571"/>
    <lineage>
        <taxon>Bacteria</taxon>
        <taxon>Bacillati</taxon>
        <taxon>Bacillota</taxon>
        <taxon>Clostridia</taxon>
        <taxon>Eubacteriales</taxon>
        <taxon>Eubacteriaceae</taxon>
        <taxon>Eubacterium</taxon>
    </lineage>
</organism>
<keyword evidence="3 7" id="KW-0540">Nuclease</keyword>
<dbReference type="GO" id="GO:0030677">
    <property type="term" value="C:ribonuclease P complex"/>
    <property type="evidence" value="ECO:0007669"/>
    <property type="project" value="TreeGrafter"/>
</dbReference>
<evidence type="ECO:0000256" key="8">
    <source>
        <dbReference type="NCBIfam" id="TIGR00188"/>
    </source>
</evidence>
<dbReference type="InterPro" id="IPR014721">
    <property type="entry name" value="Ribsml_uS5_D2-typ_fold_subgr"/>
</dbReference>
<keyword evidence="4 7" id="KW-0255">Endonuclease</keyword>
<dbReference type="SUPFAM" id="SSF54211">
    <property type="entry name" value="Ribosomal protein S5 domain 2-like"/>
    <property type="match status" value="1"/>
</dbReference>
<comment type="function">
    <text evidence="1 7">RNaseP catalyzes the removal of the 5'-leader sequence from pre-tRNA to produce the mature 5'-terminus. It can also cleave other RNA substrates such as 4.5S RNA. The protein component plays an auxiliary but essential role in vivo by binding to the 5'-leader sequence and broadening the substrate specificity of the ribozyme.</text>
</comment>
<evidence type="ECO:0000313" key="9">
    <source>
        <dbReference type="EMBL" id="HIW85072.1"/>
    </source>
</evidence>
<evidence type="ECO:0000256" key="4">
    <source>
        <dbReference type="ARBA" id="ARBA00022759"/>
    </source>
</evidence>
<comment type="similarity">
    <text evidence="7">Belongs to the RnpA family.</text>
</comment>
<dbReference type="EMBL" id="DXGE01000006">
    <property type="protein sequence ID" value="HIW85072.1"/>
    <property type="molecule type" value="Genomic_DNA"/>
</dbReference>
<dbReference type="Gene3D" id="3.30.230.10">
    <property type="match status" value="1"/>
</dbReference>
<dbReference type="InterPro" id="IPR020568">
    <property type="entry name" value="Ribosomal_Su5_D2-typ_SF"/>
</dbReference>
<keyword evidence="5 7" id="KW-0378">Hydrolase</keyword>
<dbReference type="InterPro" id="IPR020539">
    <property type="entry name" value="RNase_P_CS"/>
</dbReference>
<comment type="caution">
    <text evidence="9">The sequence shown here is derived from an EMBL/GenBank/DDBJ whole genome shotgun (WGS) entry which is preliminary data.</text>
</comment>
<evidence type="ECO:0000256" key="2">
    <source>
        <dbReference type="ARBA" id="ARBA00022694"/>
    </source>
</evidence>
<dbReference type="AlphaFoldDB" id="A0A9D1RE93"/>
<protein>
    <recommendedName>
        <fullName evidence="7 8">Ribonuclease P protein component</fullName>
        <shortName evidence="7">RNase P protein</shortName>
        <shortName evidence="7">RNaseP protein</shortName>
        <ecNumber evidence="7 8">3.1.26.5</ecNumber>
    </recommendedName>
    <alternativeName>
        <fullName evidence="7">Protein C5</fullName>
    </alternativeName>
</protein>
<dbReference type="PANTHER" id="PTHR33992">
    <property type="entry name" value="RIBONUCLEASE P PROTEIN COMPONENT"/>
    <property type="match status" value="1"/>
</dbReference>
<accession>A0A9D1RE93</accession>
<reference evidence="9" key="2">
    <citation type="submission" date="2021-04" db="EMBL/GenBank/DDBJ databases">
        <authorList>
            <person name="Gilroy R."/>
        </authorList>
    </citation>
    <scope>NUCLEOTIDE SEQUENCE</scope>
    <source>
        <strain evidence="9">421</strain>
    </source>
</reference>
<dbReference type="InterPro" id="IPR000100">
    <property type="entry name" value="RNase_P"/>
</dbReference>
<dbReference type="NCBIfam" id="TIGR00188">
    <property type="entry name" value="rnpA"/>
    <property type="match status" value="1"/>
</dbReference>
<gene>
    <name evidence="7 9" type="primary">rnpA</name>
    <name evidence="9" type="ORF">IAA48_01105</name>
</gene>
<evidence type="ECO:0000256" key="3">
    <source>
        <dbReference type="ARBA" id="ARBA00022722"/>
    </source>
</evidence>
<dbReference type="GO" id="GO:0000049">
    <property type="term" value="F:tRNA binding"/>
    <property type="evidence" value="ECO:0007669"/>
    <property type="project" value="UniProtKB-UniRule"/>
</dbReference>
<sequence length="110" mass="12434">MKIIALNQNKDFRRLYYRGKSSAGKTLVTYVMKSRRNETRVGITSSKKIGKAHQRNRARRVIRAAYAELAGRISGNYDIVFVARSATCNVKMQAVLRDMEKQLAGLGVIK</sequence>
<name>A0A9D1RE93_9FIRM</name>
<dbReference type="GO" id="GO:0042781">
    <property type="term" value="F:3'-tRNA processing endoribonuclease activity"/>
    <property type="evidence" value="ECO:0007669"/>
    <property type="project" value="TreeGrafter"/>
</dbReference>
<dbReference type="HAMAP" id="MF_00227">
    <property type="entry name" value="RNase_P"/>
    <property type="match status" value="1"/>
</dbReference>
<evidence type="ECO:0000256" key="1">
    <source>
        <dbReference type="ARBA" id="ARBA00002663"/>
    </source>
</evidence>